<dbReference type="eggNOG" id="ENOG503279X">
    <property type="taxonomic scope" value="Bacteria"/>
</dbReference>
<reference evidence="1 2" key="2">
    <citation type="journal article" date="2009" name="PLoS ONE">
        <title>The photosynthetic apparatus and its regulation in the aerobic gammaproteobacterium Congregibacter litoralis gen. nov., sp. nov.</title>
        <authorList>
            <person name="Spring S."/>
            <person name="Lunsdorf H."/>
            <person name="Fuchs B.M."/>
            <person name="Tindall B.J."/>
        </authorList>
    </citation>
    <scope>NUCLEOTIDE SEQUENCE [LARGE SCALE GENOMIC DNA]</scope>
    <source>
        <strain evidence="1">KT71</strain>
    </source>
</reference>
<dbReference type="OrthoDB" id="7855297at2"/>
<dbReference type="InterPro" id="IPR027417">
    <property type="entry name" value="P-loop_NTPase"/>
</dbReference>
<accession>A4A8M6</accession>
<dbReference type="RefSeq" id="WP_023659807.1">
    <property type="nucleotide sequence ID" value="NZ_CM002299.1"/>
</dbReference>
<proteinExistence type="predicted"/>
<keyword evidence="2" id="KW-1185">Reference proteome</keyword>
<organism evidence="1 2">
    <name type="scientific">Congregibacter litoralis KT71</name>
    <dbReference type="NCBI Taxonomy" id="314285"/>
    <lineage>
        <taxon>Bacteria</taxon>
        <taxon>Pseudomonadati</taxon>
        <taxon>Pseudomonadota</taxon>
        <taxon>Gammaproteobacteria</taxon>
        <taxon>Cellvibrionales</taxon>
        <taxon>Halieaceae</taxon>
        <taxon>Congregibacter</taxon>
    </lineage>
</organism>
<dbReference type="Gene3D" id="3.40.50.300">
    <property type="entry name" value="P-loop containing nucleotide triphosphate hydrolases"/>
    <property type="match status" value="1"/>
</dbReference>
<dbReference type="STRING" id="314285.KT71_03895"/>
<comment type="caution">
    <text evidence="1">The sequence shown here is derived from an EMBL/GenBank/DDBJ whole genome shotgun (WGS) entry which is preliminary data.</text>
</comment>
<evidence type="ECO:0008006" key="3">
    <source>
        <dbReference type="Google" id="ProtNLM"/>
    </source>
</evidence>
<name>A4A8M6_9GAMM</name>
<evidence type="ECO:0000313" key="2">
    <source>
        <dbReference type="Proteomes" id="UP000019205"/>
    </source>
</evidence>
<dbReference type="HOGENOM" id="CLU_061199_2_0_6"/>
<dbReference type="AlphaFoldDB" id="A4A8M6"/>
<protein>
    <recommendedName>
        <fullName evidence="3">Sulfotransferase family</fullName>
    </recommendedName>
</protein>
<dbReference type="Proteomes" id="UP000019205">
    <property type="component" value="Chromosome"/>
</dbReference>
<dbReference type="InterPro" id="IPR040632">
    <property type="entry name" value="Sulfotransfer_4"/>
</dbReference>
<reference evidence="1 2" key="1">
    <citation type="journal article" date="2007" name="Proc. Natl. Acad. Sci. U.S.A.">
        <title>Characterization of a marine gammaproteobacterium capable of aerobic anoxygenic photosynthesis.</title>
        <authorList>
            <person name="Fuchs B.M."/>
            <person name="Spring S."/>
            <person name="Teeling H."/>
            <person name="Quast C."/>
            <person name="Wulf J."/>
            <person name="Schattenhofer M."/>
            <person name="Yan S."/>
            <person name="Ferriera S."/>
            <person name="Johnson J."/>
            <person name="Glockner F.O."/>
            <person name="Amann R."/>
        </authorList>
    </citation>
    <scope>NUCLEOTIDE SEQUENCE [LARGE SCALE GENOMIC DNA]</scope>
    <source>
        <strain evidence="1">KT71</strain>
    </source>
</reference>
<evidence type="ECO:0000313" key="1">
    <source>
        <dbReference type="EMBL" id="EAQ97418.2"/>
    </source>
</evidence>
<dbReference type="Pfam" id="PF17784">
    <property type="entry name" value="Sulfotransfer_4"/>
    <property type="match status" value="1"/>
</dbReference>
<dbReference type="PANTHER" id="PTHR36978:SF4">
    <property type="entry name" value="P-LOOP CONTAINING NUCLEOSIDE TRIPHOSPHATE HYDROLASE PROTEIN"/>
    <property type="match status" value="1"/>
</dbReference>
<dbReference type="EMBL" id="AAOA02000002">
    <property type="protein sequence ID" value="EAQ97418.2"/>
    <property type="molecule type" value="Genomic_DNA"/>
</dbReference>
<gene>
    <name evidence="1" type="ORF">KT71_03895</name>
</gene>
<dbReference type="SUPFAM" id="SSF52540">
    <property type="entry name" value="P-loop containing nucleoside triphosphate hydrolases"/>
    <property type="match status" value="1"/>
</dbReference>
<dbReference type="PANTHER" id="PTHR36978">
    <property type="entry name" value="P-LOOP CONTAINING NUCLEOTIDE TRIPHOSPHATE HYDROLASE"/>
    <property type="match status" value="1"/>
</dbReference>
<sequence>MSLQVIGAGFGRTGTMSTKAALEMLGFGPCYHMVECFPRGPEHWSLWEQAAAGNADWDRIFDGFAATVDFPACTQFAAIAGHFPDAKVLLNMRDPDRWFDSTQETIFSKPWIDWLPASEAGGYMKATINDYFDGRMHDREHLLRRYHEHVEAVKALIPEERLLCFEVVQGWEPLCAFLEVDVPGEPFPRINDAEATKEIIQTLMDDGFAKTFGWEE</sequence>